<keyword evidence="5" id="KW-0694">RNA-binding</keyword>
<evidence type="ECO:0000256" key="2">
    <source>
        <dbReference type="ARBA" id="ARBA00022980"/>
    </source>
</evidence>
<dbReference type="PANTHER" id="PTHR12903">
    <property type="entry name" value="MITOCHONDRIAL RIBOSOMAL PROTEIN L24"/>
    <property type="match status" value="1"/>
</dbReference>
<name>A0ABN8DYR6_9VIBR</name>
<evidence type="ECO:0000256" key="3">
    <source>
        <dbReference type="ARBA" id="ARBA00023274"/>
    </source>
</evidence>
<comment type="function">
    <text evidence="5">One of the proteins that surrounds the polypeptide exit tunnel on the outside of the subunit.</text>
</comment>
<dbReference type="InterPro" id="IPR057264">
    <property type="entry name" value="Ribosomal_uL24_C"/>
</dbReference>
<dbReference type="EMBL" id="CAKLDI010000001">
    <property type="protein sequence ID" value="CAH0534522.1"/>
    <property type="molecule type" value="Genomic_DNA"/>
</dbReference>
<dbReference type="InterPro" id="IPR014722">
    <property type="entry name" value="Rib_uL2_dom2"/>
</dbReference>
<evidence type="ECO:0000256" key="1">
    <source>
        <dbReference type="ARBA" id="ARBA00010618"/>
    </source>
</evidence>
<dbReference type="NCBIfam" id="TIGR01079">
    <property type="entry name" value="rplX_bact"/>
    <property type="match status" value="1"/>
</dbReference>
<keyword evidence="5" id="KW-0699">rRNA-binding</keyword>
<feature type="domain" description="KOW" evidence="6">
    <location>
        <begin position="4"/>
        <end position="31"/>
    </location>
</feature>
<proteinExistence type="inferred from homology"/>
<gene>
    <name evidence="5 7" type="primary">rplX</name>
    <name evidence="7" type="ORF">VST7929_02466</name>
</gene>
<dbReference type="SMART" id="SM00739">
    <property type="entry name" value="KOW"/>
    <property type="match status" value="1"/>
</dbReference>
<comment type="subunit">
    <text evidence="5">Part of the 50S ribosomal subunit.</text>
</comment>
<dbReference type="RefSeq" id="WP_237467308.1">
    <property type="nucleotide sequence ID" value="NZ_CAKLDI010000001.1"/>
</dbReference>
<comment type="caution">
    <text evidence="7">The sequence shown here is derived from an EMBL/GenBank/DDBJ whole genome shotgun (WGS) entry which is preliminary data.</text>
</comment>
<keyword evidence="8" id="KW-1185">Reference proteome</keyword>
<keyword evidence="2 5" id="KW-0689">Ribosomal protein</keyword>
<dbReference type="InterPro" id="IPR005824">
    <property type="entry name" value="KOW"/>
</dbReference>
<dbReference type="InterPro" id="IPR041988">
    <property type="entry name" value="Ribosomal_uL24_KOW"/>
</dbReference>
<evidence type="ECO:0000313" key="7">
    <source>
        <dbReference type="EMBL" id="CAH0534522.1"/>
    </source>
</evidence>
<dbReference type="GO" id="GO:0005840">
    <property type="term" value="C:ribosome"/>
    <property type="evidence" value="ECO:0007669"/>
    <property type="project" value="UniProtKB-KW"/>
</dbReference>
<accession>A0ABN8DYR6</accession>
<comment type="function">
    <text evidence="5">One of two assembly initiator proteins, it binds directly to the 5'-end of the 23S rRNA, where it nucleates assembly of the 50S subunit.</text>
</comment>
<evidence type="ECO:0000256" key="5">
    <source>
        <dbReference type="HAMAP-Rule" id="MF_01326"/>
    </source>
</evidence>
<evidence type="ECO:0000259" key="6">
    <source>
        <dbReference type="SMART" id="SM00739"/>
    </source>
</evidence>
<dbReference type="Proteomes" id="UP000838672">
    <property type="component" value="Unassembled WGS sequence"/>
</dbReference>
<dbReference type="SUPFAM" id="SSF50104">
    <property type="entry name" value="Translation proteins SH3-like domain"/>
    <property type="match status" value="1"/>
</dbReference>
<dbReference type="InterPro" id="IPR003256">
    <property type="entry name" value="Ribosomal_uL24"/>
</dbReference>
<evidence type="ECO:0000256" key="4">
    <source>
        <dbReference type="ARBA" id="ARBA00035206"/>
    </source>
</evidence>
<keyword evidence="3 5" id="KW-0687">Ribonucleoprotein</keyword>
<comment type="similarity">
    <text evidence="1 5">Belongs to the universal ribosomal protein uL24 family.</text>
</comment>
<sequence length="104" mass="11237">MAAKIRRNDEVIVIAGKDTGKRGKVTKVLATGKVIVEGINLVKKHQKPVPAMGIQGGIVEKEAALDVSNVAIFNATTGKADRVGFRFEDGKKVRFFKSNSETIK</sequence>
<dbReference type="InterPro" id="IPR008991">
    <property type="entry name" value="Translation_prot_SH3-like_sf"/>
</dbReference>
<evidence type="ECO:0000313" key="8">
    <source>
        <dbReference type="Proteomes" id="UP000838672"/>
    </source>
</evidence>
<dbReference type="Pfam" id="PF17136">
    <property type="entry name" value="ribosomal_L24"/>
    <property type="match status" value="1"/>
</dbReference>
<dbReference type="HAMAP" id="MF_01326_B">
    <property type="entry name" value="Ribosomal_uL24_B"/>
    <property type="match status" value="1"/>
</dbReference>
<organism evidence="7 8">
    <name type="scientific">Vibrio stylophorae</name>
    <dbReference type="NCBI Taxonomy" id="659351"/>
    <lineage>
        <taxon>Bacteria</taxon>
        <taxon>Pseudomonadati</taxon>
        <taxon>Pseudomonadota</taxon>
        <taxon>Gammaproteobacteria</taxon>
        <taxon>Vibrionales</taxon>
        <taxon>Vibrionaceae</taxon>
        <taxon>Vibrio</taxon>
    </lineage>
</organism>
<dbReference type="Gene3D" id="2.30.30.30">
    <property type="match status" value="1"/>
</dbReference>
<dbReference type="CDD" id="cd06089">
    <property type="entry name" value="KOW_RPL26"/>
    <property type="match status" value="1"/>
</dbReference>
<dbReference type="Pfam" id="PF00467">
    <property type="entry name" value="KOW"/>
    <property type="match status" value="1"/>
</dbReference>
<protein>
    <recommendedName>
        <fullName evidence="4 5">Large ribosomal subunit protein uL24</fullName>
    </recommendedName>
</protein>
<reference evidence="7" key="1">
    <citation type="submission" date="2021-11" db="EMBL/GenBank/DDBJ databases">
        <authorList>
            <person name="Rodrigo-Torres L."/>
            <person name="Arahal R. D."/>
            <person name="Lucena T."/>
        </authorList>
    </citation>
    <scope>NUCLEOTIDE SEQUENCE</scope>
    <source>
        <strain evidence="7">CECT 7929</strain>
    </source>
</reference>